<dbReference type="Proteomes" id="UP001177260">
    <property type="component" value="Unassembled WGS sequence"/>
</dbReference>
<organism evidence="1 2">
    <name type="scientific">Aspergillus melleus</name>
    <dbReference type="NCBI Taxonomy" id="138277"/>
    <lineage>
        <taxon>Eukaryota</taxon>
        <taxon>Fungi</taxon>
        <taxon>Dikarya</taxon>
        <taxon>Ascomycota</taxon>
        <taxon>Pezizomycotina</taxon>
        <taxon>Eurotiomycetes</taxon>
        <taxon>Eurotiomycetidae</taxon>
        <taxon>Eurotiales</taxon>
        <taxon>Aspergillaceae</taxon>
        <taxon>Aspergillus</taxon>
        <taxon>Aspergillus subgen. Circumdati</taxon>
    </lineage>
</organism>
<name>A0ACC3B4C3_9EURO</name>
<proteinExistence type="predicted"/>
<sequence>MLENWQNVVNIAFSPYLIERGVRYVFVAQAETTSGPTASGPNVFDRNVSNNCFRNAIVDEPLKKPLVGSSFSGGRGSQSVGTTLLASRWSNSYLEITLIAILIHAAPLCDEGHVPHSDRTPSQPILCDRHVAQATPTRFLLTDRAGSTWKASPSTSPRSIAYTTNNVGLASSTTTPNATNDHVGKRQESEGWWLTRPGKQGLSRSWDPSDDEGGEELTKWLCL</sequence>
<gene>
    <name evidence="1" type="ORF">N8T08_004624</name>
</gene>
<comment type="caution">
    <text evidence="1">The sequence shown here is derived from an EMBL/GenBank/DDBJ whole genome shotgun (WGS) entry which is preliminary data.</text>
</comment>
<keyword evidence="2" id="KW-1185">Reference proteome</keyword>
<evidence type="ECO:0000313" key="1">
    <source>
        <dbReference type="EMBL" id="KAK1145191.1"/>
    </source>
</evidence>
<evidence type="ECO:0000313" key="2">
    <source>
        <dbReference type="Proteomes" id="UP001177260"/>
    </source>
</evidence>
<dbReference type="EMBL" id="JAOPJF010000026">
    <property type="protein sequence ID" value="KAK1145191.1"/>
    <property type="molecule type" value="Genomic_DNA"/>
</dbReference>
<reference evidence="1 2" key="1">
    <citation type="journal article" date="2023" name="ACS Omega">
        <title>Identification of the Neoaspergillic Acid Biosynthesis Gene Cluster by Establishing an In Vitro CRISPR-Ribonucleoprotein Genetic System in Aspergillus melleus.</title>
        <authorList>
            <person name="Yuan B."/>
            <person name="Grau M.F."/>
            <person name="Murata R.M."/>
            <person name="Torok T."/>
            <person name="Venkateswaran K."/>
            <person name="Stajich J.E."/>
            <person name="Wang C.C.C."/>
        </authorList>
    </citation>
    <scope>NUCLEOTIDE SEQUENCE [LARGE SCALE GENOMIC DNA]</scope>
    <source>
        <strain evidence="1 2">IMV 1140</strain>
    </source>
</reference>
<accession>A0ACC3B4C3</accession>
<protein>
    <submittedName>
        <fullName evidence="1">Uncharacterized protein</fullName>
    </submittedName>
</protein>